<protein>
    <submittedName>
        <fullName evidence="2">CHAT domain-containing protein</fullName>
    </submittedName>
</protein>
<dbReference type="RefSeq" id="WP_322876988.1">
    <property type="nucleotide sequence ID" value="NZ_JAVMIP010000002.1"/>
</dbReference>
<reference evidence="3" key="1">
    <citation type="submission" date="2023-07" db="EMBL/GenBank/DDBJ databases">
        <authorList>
            <person name="Luz R."/>
            <person name="Cordeiro R."/>
            <person name="Fonseca A."/>
            <person name="Goncalves V."/>
        </authorList>
    </citation>
    <scope>NUCLEOTIDE SEQUENCE [LARGE SCALE GENOMIC DNA]</scope>
    <source>
        <strain evidence="3">BACA0444</strain>
    </source>
</reference>
<dbReference type="AlphaFoldDB" id="A0AAE4JXB8"/>
<evidence type="ECO:0000313" key="3">
    <source>
        <dbReference type="Proteomes" id="UP001268256"/>
    </source>
</evidence>
<dbReference type="InterPro" id="IPR024983">
    <property type="entry name" value="CHAT_dom"/>
</dbReference>
<comment type="caution">
    <text evidence="2">The sequence shown here is derived from an EMBL/GenBank/DDBJ whole genome shotgun (WGS) entry which is preliminary data.</text>
</comment>
<gene>
    <name evidence="2" type="ORF">RIF25_02545</name>
</gene>
<accession>A0AAE4JXB8</accession>
<organism evidence="2 3">
    <name type="scientific">Pseudocalidococcus azoricus BACA0444</name>
    <dbReference type="NCBI Taxonomy" id="2918990"/>
    <lineage>
        <taxon>Bacteria</taxon>
        <taxon>Bacillati</taxon>
        <taxon>Cyanobacteriota</taxon>
        <taxon>Cyanophyceae</taxon>
        <taxon>Acaryochloridales</taxon>
        <taxon>Thermosynechococcaceae</taxon>
        <taxon>Pseudocalidococcus</taxon>
        <taxon>Pseudocalidococcus azoricus</taxon>
    </lineage>
</organism>
<dbReference type="EMBL" id="JAVMIP010000002">
    <property type="protein sequence ID" value="MDS3859679.1"/>
    <property type="molecule type" value="Genomic_DNA"/>
</dbReference>
<evidence type="ECO:0000313" key="2">
    <source>
        <dbReference type="EMBL" id="MDS3859679.1"/>
    </source>
</evidence>
<name>A0AAE4JXB8_9CYAN</name>
<dbReference type="Pfam" id="PF12770">
    <property type="entry name" value="CHAT"/>
    <property type="match status" value="1"/>
</dbReference>
<dbReference type="Proteomes" id="UP001268256">
    <property type="component" value="Unassembled WGS sequence"/>
</dbReference>
<sequence length="440" mass="49145">MSKFRTGLVIALITFIIVVSGNLMSLATMARPQVSPELSQAVLNMEKRLKNDFDTYFGRDLATVTQDPATIATSLAKISRSTGQKTAVLWVIPRANDLHLVLITPNQAPVVKDLPEARQELLLPVVEKFQREVSSPVVREKNFPAAQQLYRWIIAPFEAEYLQPQGIESLLFCLGSGVRTLPLAALFDGQQFLVENYALSRIPAFNLIKLTSKSLHRPRILAMGASEFRSLSPLPAVPVELNTIVQKVNTPRSAEFLNQDFTLENLKKQLRKTPFDIVHLATHAEFRPGTPNESFIQLWDQSLNLQDMDRMPWQKPMVDLLVLSACRTAVGDHQAELGFAGVALQAGVKSALASLWYVDDLGTLALMGEFYGQMSRFSTKGEALRQAQLHLLRGEVEVIQNTLHLSKADITLPSNLARSSTVNFRHPRYWAAFTMISSPW</sequence>
<feature type="domain" description="CHAT" evidence="1">
    <location>
        <begin position="145"/>
        <end position="436"/>
    </location>
</feature>
<evidence type="ECO:0000259" key="1">
    <source>
        <dbReference type="Pfam" id="PF12770"/>
    </source>
</evidence>
<proteinExistence type="predicted"/>
<keyword evidence="3" id="KW-1185">Reference proteome</keyword>